<comment type="caution">
    <text evidence="1">The sequence shown here is derived from an EMBL/GenBank/DDBJ whole genome shotgun (WGS) entry which is preliminary data.</text>
</comment>
<protein>
    <submittedName>
        <fullName evidence="1">Uncharacterized protein</fullName>
    </submittedName>
</protein>
<dbReference type="AlphaFoldDB" id="A0A645GZU6"/>
<evidence type="ECO:0000313" key="1">
    <source>
        <dbReference type="EMBL" id="MPN31259.1"/>
    </source>
</evidence>
<organism evidence="1">
    <name type="scientific">bioreactor metagenome</name>
    <dbReference type="NCBI Taxonomy" id="1076179"/>
    <lineage>
        <taxon>unclassified sequences</taxon>
        <taxon>metagenomes</taxon>
        <taxon>ecological metagenomes</taxon>
    </lineage>
</organism>
<gene>
    <name evidence="1" type="ORF">SDC9_178733</name>
</gene>
<reference evidence="1" key="1">
    <citation type="submission" date="2019-08" db="EMBL/GenBank/DDBJ databases">
        <authorList>
            <person name="Kucharzyk K."/>
            <person name="Murdoch R.W."/>
            <person name="Higgins S."/>
            <person name="Loffler F."/>
        </authorList>
    </citation>
    <scope>NUCLEOTIDE SEQUENCE</scope>
</reference>
<sequence length="122" mass="13713">MQESRQRRDLRKPALHRAQLEKQIGDAEIPHIAVAVADSARNDEDVSGAERILSCFQQVNAFPAVHDHHFDEIVRVHPVVRMEEPRDDDGRILLPAVPADPAITVKRLSLLVHNHTIAPKMA</sequence>
<dbReference type="EMBL" id="VSSQ01082730">
    <property type="protein sequence ID" value="MPN31259.1"/>
    <property type="molecule type" value="Genomic_DNA"/>
</dbReference>
<name>A0A645GZU6_9ZZZZ</name>
<proteinExistence type="predicted"/>
<accession>A0A645GZU6</accession>